<comment type="caution">
    <text evidence="3">The sequence shown here is derived from an EMBL/GenBank/DDBJ whole genome shotgun (WGS) entry which is preliminary data.</text>
</comment>
<name>A0ABQ1JE82_9FLAO</name>
<organism evidence="3 4">
    <name type="scientific">Flavobacterium suaedae</name>
    <dbReference type="NCBI Taxonomy" id="1767027"/>
    <lineage>
        <taxon>Bacteria</taxon>
        <taxon>Pseudomonadati</taxon>
        <taxon>Bacteroidota</taxon>
        <taxon>Flavobacteriia</taxon>
        <taxon>Flavobacteriales</taxon>
        <taxon>Flavobacteriaceae</taxon>
        <taxon>Flavobacterium</taxon>
    </lineage>
</organism>
<keyword evidence="4" id="KW-1185">Reference proteome</keyword>
<evidence type="ECO:0008006" key="5">
    <source>
        <dbReference type="Google" id="ProtNLM"/>
    </source>
</evidence>
<comment type="similarity">
    <text evidence="1">Belongs to the DinB family.</text>
</comment>
<dbReference type="RefSeq" id="WP_188619269.1">
    <property type="nucleotide sequence ID" value="NZ_BMJE01000001.1"/>
</dbReference>
<protein>
    <recommendedName>
        <fullName evidence="5">DinB family protein</fullName>
    </recommendedName>
</protein>
<dbReference type="EMBL" id="BMJE01000001">
    <property type="protein sequence ID" value="GGB64944.1"/>
    <property type="molecule type" value="Genomic_DNA"/>
</dbReference>
<dbReference type="Gene3D" id="1.20.120.450">
    <property type="entry name" value="dinb family like domain"/>
    <property type="match status" value="1"/>
</dbReference>
<keyword evidence="2" id="KW-0479">Metal-binding</keyword>
<gene>
    <name evidence="3" type="ORF">GCM10007424_01050</name>
</gene>
<dbReference type="InterPro" id="IPR007837">
    <property type="entry name" value="DinB"/>
</dbReference>
<reference evidence="4" key="1">
    <citation type="journal article" date="2019" name="Int. J. Syst. Evol. Microbiol.">
        <title>The Global Catalogue of Microorganisms (GCM) 10K type strain sequencing project: providing services to taxonomists for standard genome sequencing and annotation.</title>
        <authorList>
            <consortium name="The Broad Institute Genomics Platform"/>
            <consortium name="The Broad Institute Genome Sequencing Center for Infectious Disease"/>
            <person name="Wu L."/>
            <person name="Ma J."/>
        </authorList>
    </citation>
    <scope>NUCLEOTIDE SEQUENCE [LARGE SCALE GENOMIC DNA]</scope>
    <source>
        <strain evidence="4">CGMCC 1.15461</strain>
    </source>
</reference>
<evidence type="ECO:0000256" key="2">
    <source>
        <dbReference type="ARBA" id="ARBA00022723"/>
    </source>
</evidence>
<evidence type="ECO:0000313" key="3">
    <source>
        <dbReference type="EMBL" id="GGB64944.1"/>
    </source>
</evidence>
<proteinExistence type="inferred from homology"/>
<dbReference type="Proteomes" id="UP000615760">
    <property type="component" value="Unassembled WGS sequence"/>
</dbReference>
<accession>A0ABQ1JE82</accession>
<evidence type="ECO:0000256" key="1">
    <source>
        <dbReference type="ARBA" id="ARBA00008635"/>
    </source>
</evidence>
<evidence type="ECO:0000313" key="4">
    <source>
        <dbReference type="Proteomes" id="UP000615760"/>
    </source>
</evidence>
<dbReference type="InterPro" id="IPR034660">
    <property type="entry name" value="DinB/YfiT-like"/>
</dbReference>
<dbReference type="SUPFAM" id="SSF109854">
    <property type="entry name" value="DinB/YfiT-like putative metalloenzymes"/>
    <property type="match status" value="1"/>
</dbReference>
<sequence length="165" mass="18636">MDLITLLQKEMEAEAAITRKMLARVPAEKFDWQPHQKSMSLKALATHIAELPGWVQSAVHANGIDFAVIPYKPQEIASTGELLDFFEEKLGVAREALKTADVSTFNEEWVLRDGDKVFLTSTKYEMLRTTFCQIVHHRAQLGVYFRLLDIPVPASYGPSADEPNF</sequence>
<dbReference type="Pfam" id="PF05163">
    <property type="entry name" value="DinB"/>
    <property type="match status" value="1"/>
</dbReference>